<dbReference type="InterPro" id="IPR036844">
    <property type="entry name" value="Hint_dom_sf"/>
</dbReference>
<keyword evidence="7" id="KW-1185">Reference proteome</keyword>
<dbReference type="InterPro" id="IPR010982">
    <property type="entry name" value="Lambda_DNA-bd_dom_sf"/>
</dbReference>
<sequence length="602" mass="67954">MRFRGPEAQTMFTGMNTGHDGALAEGSLIQMSDGDLVPIEDLCSELFERGEIVRDGDFEYVEVNGPDLKSLNESSLEIEDAQIRKVWRKKVDGELLKINTSSGREIVLTPDHPVYTASDEWRKINAENAEQGEFIAVPSTIDADPENESDLGYLAGYVAGDGYITENMVQVVDGNRQLMDTVADEIKNHSSHTVTRLDYDTYHRGEVWDGDLVGSLNDFTDIGRGRLNDESLADYLNGLYDAEGHVNVHSGGIELVNKSRDLIEPVPQLLLRFGIHSSIHSQKFDGKGNEGPYYKVSIYGKNDLKKFSEHIGFKDREKVEKLESILDREGVEGEKIPGIGKVLKNERLKNGMTQKELGRALGNSTRSNIRAYETGVRTPRRDKVSKMAEVLNSDVLKDIAGSEVFWEKIESIEKVNYEGYVYDLTLDKNHNYMAEGMIVHNCMGTVHSNSAKETVTRLVEDPMGVPEVMIPALDAVVMQKRLHRREQGQARRITEIAEVTGFENGQPQLSRIYKWDPKEDVIAPTNVPSMIKKDIADYAGVGGDEIEREIKRRAVVLEWMREENIRDVYEVGRIVEQYYRYRDKLLSKIESEILGSQEILES</sequence>
<dbReference type="PROSITE" id="PS50818">
    <property type="entry name" value="INTEIN_C_TER"/>
    <property type="match status" value="1"/>
</dbReference>
<dbReference type="SMART" id="SM00306">
    <property type="entry name" value="HintN"/>
    <property type="match status" value="1"/>
</dbReference>
<dbReference type="PROSITE" id="PS50943">
    <property type="entry name" value="HTH_CROC1"/>
    <property type="match status" value="1"/>
</dbReference>
<dbReference type="InterPro" id="IPR027434">
    <property type="entry name" value="Homing_endonucl"/>
</dbReference>
<evidence type="ECO:0000313" key="7">
    <source>
        <dbReference type="Proteomes" id="UP000070257"/>
    </source>
</evidence>
<dbReference type="SUPFAM" id="SSF55608">
    <property type="entry name" value="Homing endonucleases"/>
    <property type="match status" value="2"/>
</dbReference>
<gene>
    <name evidence="6" type="ORF">AKJ39_02090</name>
</gene>
<dbReference type="GO" id="GO:0004519">
    <property type="term" value="F:endonuclease activity"/>
    <property type="evidence" value="ECO:0007669"/>
    <property type="project" value="InterPro"/>
</dbReference>
<evidence type="ECO:0000256" key="3">
    <source>
        <dbReference type="ARBA" id="ARBA00023000"/>
    </source>
</evidence>
<comment type="caution">
    <text evidence="6">The sequence shown here is derived from an EMBL/GenBank/DDBJ whole genome shotgun (WGS) entry which is preliminary data.</text>
</comment>
<evidence type="ECO:0000259" key="5">
    <source>
        <dbReference type="PROSITE" id="PS50943"/>
    </source>
</evidence>
<dbReference type="InterPro" id="IPR004042">
    <property type="entry name" value="Intein_endonuc_central"/>
</dbReference>
<protein>
    <recommendedName>
        <fullName evidence="8">HTH cro/C1-type domain-containing protein</fullName>
    </recommendedName>
</protein>
<accession>A0A656YWB4</accession>
<dbReference type="SUPFAM" id="SSF47413">
    <property type="entry name" value="lambda repressor-like DNA-binding domains"/>
    <property type="match status" value="1"/>
</dbReference>
<dbReference type="InterPro" id="IPR006141">
    <property type="entry name" value="Intein_N"/>
</dbReference>
<dbReference type="EMBL" id="LHXT01000023">
    <property type="protein sequence ID" value="KXA98433.1"/>
    <property type="molecule type" value="Genomic_DNA"/>
</dbReference>
<proteinExistence type="inferred from homology"/>
<comment type="similarity">
    <text evidence="1">Belongs to the GSP E family.</text>
</comment>
<keyword evidence="3" id="KW-0651">Protein splicing</keyword>
<evidence type="ECO:0000313" key="6">
    <source>
        <dbReference type="EMBL" id="KXA98433.1"/>
    </source>
</evidence>
<dbReference type="SMART" id="SM00530">
    <property type="entry name" value="HTH_XRE"/>
    <property type="match status" value="1"/>
</dbReference>
<dbReference type="Pfam" id="PF14890">
    <property type="entry name" value="Intein_splicing"/>
    <property type="match status" value="1"/>
</dbReference>
<keyword evidence="2" id="KW-0068">Autocatalytic cleavage</keyword>
<dbReference type="CDD" id="cd00093">
    <property type="entry name" value="HTH_XRE"/>
    <property type="match status" value="1"/>
</dbReference>
<dbReference type="PANTHER" id="PTHR30486:SF15">
    <property type="entry name" value="TYPE II_IV SECRETION SYSTEM ATPASE"/>
    <property type="match status" value="1"/>
</dbReference>
<dbReference type="GO" id="GO:0016887">
    <property type="term" value="F:ATP hydrolysis activity"/>
    <property type="evidence" value="ECO:0007669"/>
    <property type="project" value="InterPro"/>
</dbReference>
<dbReference type="SMART" id="SM00305">
    <property type="entry name" value="HintC"/>
    <property type="match status" value="1"/>
</dbReference>
<dbReference type="PROSITE" id="PS50817">
    <property type="entry name" value="INTEIN_N_TER"/>
    <property type="match status" value="1"/>
</dbReference>
<dbReference type="Gene3D" id="3.10.28.10">
    <property type="entry name" value="Homing endonucleases"/>
    <property type="match status" value="1"/>
</dbReference>
<reference evidence="6 7" key="1">
    <citation type="journal article" date="2016" name="Sci. Rep.">
        <title>Metabolic traits of an uncultured archaeal lineage -MSBL1- from brine pools of the Red Sea.</title>
        <authorList>
            <person name="Mwirichia R."/>
            <person name="Alam I."/>
            <person name="Rashid M."/>
            <person name="Vinu M."/>
            <person name="Ba-Alawi W."/>
            <person name="Anthony Kamau A."/>
            <person name="Kamanda Ngugi D."/>
            <person name="Goker M."/>
            <person name="Klenk H.P."/>
            <person name="Bajic V."/>
            <person name="Stingl U."/>
        </authorList>
    </citation>
    <scope>NUCLEOTIDE SEQUENCE [LARGE SCALE GENOMIC DNA]</scope>
    <source>
        <strain evidence="6">SCGC-AAA259J03</strain>
    </source>
</reference>
<dbReference type="AlphaFoldDB" id="A0A656YWB4"/>
<dbReference type="NCBIfam" id="TIGR01443">
    <property type="entry name" value="intein_Cterm"/>
    <property type="match status" value="1"/>
</dbReference>
<dbReference type="PRINTS" id="PR00379">
    <property type="entry name" value="INTEIN"/>
</dbReference>
<dbReference type="PROSITE" id="PS50819">
    <property type="entry name" value="INTEIN_ENDONUCLEASE"/>
    <property type="match status" value="1"/>
</dbReference>
<name>A0A656YWB4_9EURY</name>
<dbReference type="Proteomes" id="UP000070257">
    <property type="component" value="Unassembled WGS sequence"/>
</dbReference>
<dbReference type="InterPro" id="IPR001387">
    <property type="entry name" value="Cro/C1-type_HTH"/>
</dbReference>
<dbReference type="GO" id="GO:0016539">
    <property type="term" value="P:intein-mediated protein splicing"/>
    <property type="evidence" value="ECO:0007669"/>
    <property type="project" value="InterPro"/>
</dbReference>
<evidence type="ECO:0008006" key="8">
    <source>
        <dbReference type="Google" id="ProtNLM"/>
    </source>
</evidence>
<dbReference type="Pfam" id="PF01381">
    <property type="entry name" value="HTH_3"/>
    <property type="match status" value="1"/>
</dbReference>
<dbReference type="InterPro" id="IPR006142">
    <property type="entry name" value="INTEIN"/>
</dbReference>
<dbReference type="InterPro" id="IPR004860">
    <property type="entry name" value="LAGLIDADG_dom"/>
</dbReference>
<dbReference type="Gene3D" id="2.170.16.10">
    <property type="entry name" value="Hedgehog/Intein (Hint) domain"/>
    <property type="match status" value="2"/>
</dbReference>
<dbReference type="InterPro" id="IPR003586">
    <property type="entry name" value="Hint_dom_C"/>
</dbReference>
<evidence type="ECO:0000259" key="4">
    <source>
        <dbReference type="PROSITE" id="PS50819"/>
    </source>
</evidence>
<evidence type="ECO:0000256" key="1">
    <source>
        <dbReference type="ARBA" id="ARBA00006611"/>
    </source>
</evidence>
<evidence type="ECO:0000256" key="2">
    <source>
        <dbReference type="ARBA" id="ARBA00022813"/>
    </source>
</evidence>
<dbReference type="CDD" id="cd00081">
    <property type="entry name" value="Hint"/>
    <property type="match status" value="2"/>
</dbReference>
<dbReference type="NCBIfam" id="TIGR01445">
    <property type="entry name" value="intein_Nterm"/>
    <property type="match status" value="1"/>
</dbReference>
<feature type="domain" description="HTH cro/C1-type" evidence="5">
    <location>
        <begin position="343"/>
        <end position="399"/>
    </location>
</feature>
<dbReference type="PANTHER" id="PTHR30486">
    <property type="entry name" value="TWITCHING MOTILITY PROTEIN PILT"/>
    <property type="match status" value="1"/>
</dbReference>
<dbReference type="InterPro" id="IPR027417">
    <property type="entry name" value="P-loop_NTPase"/>
</dbReference>
<dbReference type="InterPro" id="IPR050921">
    <property type="entry name" value="T4SS_GSP_E_ATPase"/>
</dbReference>
<dbReference type="SUPFAM" id="SSF51294">
    <property type="entry name" value="Hedgehog/intein (Hint) domain"/>
    <property type="match status" value="1"/>
</dbReference>
<dbReference type="InterPro" id="IPR030934">
    <property type="entry name" value="Intein_C"/>
</dbReference>
<dbReference type="GO" id="GO:0003677">
    <property type="term" value="F:DNA binding"/>
    <property type="evidence" value="ECO:0007669"/>
    <property type="project" value="InterPro"/>
</dbReference>
<dbReference type="Gene3D" id="3.40.50.300">
    <property type="entry name" value="P-loop containing nucleotide triphosphate hydrolases"/>
    <property type="match status" value="1"/>
</dbReference>
<organism evidence="6 7">
    <name type="scientific">candidate division MSBL1 archaeon SCGC-AAA259J03</name>
    <dbReference type="NCBI Taxonomy" id="1698269"/>
    <lineage>
        <taxon>Archaea</taxon>
        <taxon>Methanobacteriati</taxon>
        <taxon>Methanobacteriota</taxon>
        <taxon>candidate division MSBL1</taxon>
    </lineage>
</organism>
<dbReference type="InterPro" id="IPR003587">
    <property type="entry name" value="Hint_dom_N"/>
</dbReference>
<feature type="domain" description="DOD-type homing endonuclease" evidence="4">
    <location>
        <begin position="154"/>
        <end position="275"/>
    </location>
</feature>
<dbReference type="Pfam" id="PF14528">
    <property type="entry name" value="LAGLIDADG_3"/>
    <property type="match status" value="1"/>
</dbReference>